<evidence type="ECO:0000256" key="3">
    <source>
        <dbReference type="ARBA" id="ARBA00019010"/>
    </source>
</evidence>
<sequence>MNFSEKHLTVIPIPNEKNTICLGRHLASILRLGDCLTLSGDLGSGKSFLARSIIRFLMHDDALEVLSPTFTLVQLYDASIPVAHFDFYRLSSHQEVVELGFDEILNERICIIEWPEIGRSLLPKKYIDIHLSQGKTGRKATISAERWIISHINQMNRSTSQQ</sequence>
<dbReference type="InterPro" id="IPR003442">
    <property type="entry name" value="T6A_TsaE"/>
</dbReference>
<protein>
    <recommendedName>
        <fullName evidence="3">tRNA threonylcarbamoyladenosine biosynthesis protein TsaE</fullName>
    </recommendedName>
    <alternativeName>
        <fullName evidence="10">t(6)A37 threonylcarbamoyladenosine biosynthesis protein TsaE</fullName>
    </alternativeName>
</protein>
<evidence type="ECO:0000256" key="9">
    <source>
        <dbReference type="ARBA" id="ARBA00022842"/>
    </source>
</evidence>
<evidence type="ECO:0000256" key="1">
    <source>
        <dbReference type="ARBA" id="ARBA00004496"/>
    </source>
</evidence>
<gene>
    <name evidence="11" type="ORF">WSI_01835</name>
</gene>
<evidence type="ECO:0000256" key="10">
    <source>
        <dbReference type="ARBA" id="ARBA00032441"/>
    </source>
</evidence>
<evidence type="ECO:0000256" key="2">
    <source>
        <dbReference type="ARBA" id="ARBA00007599"/>
    </source>
</evidence>
<reference evidence="11 12" key="1">
    <citation type="journal article" date="2013" name="Genome Announc.">
        <title>Complete Genome Sequence of a Chinese Strain of 'Candidatus Liberibacter asiaticus'.</title>
        <authorList>
            <person name="Lin H."/>
            <person name="Han C.S."/>
            <person name="Liu B."/>
            <person name="Lou B."/>
            <person name="Bai X."/>
            <person name="Deng C."/>
            <person name="Civerolo E.L."/>
            <person name="Gupta G."/>
        </authorList>
    </citation>
    <scope>NUCLEOTIDE SEQUENCE [LARGE SCALE GENOMIC DNA]</scope>
    <source>
        <strain evidence="12">gxpsy</strain>
    </source>
</reference>
<evidence type="ECO:0000256" key="5">
    <source>
        <dbReference type="ARBA" id="ARBA00022694"/>
    </source>
</evidence>
<keyword evidence="12" id="KW-1185">Reference proteome</keyword>
<keyword evidence="4" id="KW-0963">Cytoplasm</keyword>
<organism evidence="11 12">
    <name type="scientific">Candidatus Liberibacter asiaticus str. gxpsy</name>
    <dbReference type="NCBI Taxonomy" id="1174529"/>
    <lineage>
        <taxon>Bacteria</taxon>
        <taxon>Pseudomonadati</taxon>
        <taxon>Pseudomonadota</taxon>
        <taxon>Alphaproteobacteria</taxon>
        <taxon>Hyphomicrobiales</taxon>
        <taxon>Rhizobiaceae</taxon>
        <taxon>Liberibacter</taxon>
    </lineage>
</organism>
<keyword evidence="8" id="KW-0067">ATP-binding</keyword>
<keyword evidence="9" id="KW-0460">Magnesium</keyword>
<evidence type="ECO:0000256" key="7">
    <source>
        <dbReference type="ARBA" id="ARBA00022741"/>
    </source>
</evidence>
<dbReference type="GeneID" id="93076745"/>
<comment type="similarity">
    <text evidence="2">Belongs to the TsaE family.</text>
</comment>
<evidence type="ECO:0000256" key="8">
    <source>
        <dbReference type="ARBA" id="ARBA00022840"/>
    </source>
</evidence>
<dbReference type="NCBIfam" id="TIGR00150">
    <property type="entry name" value="T6A_YjeE"/>
    <property type="match status" value="1"/>
</dbReference>
<dbReference type="Pfam" id="PF02367">
    <property type="entry name" value="TsaE"/>
    <property type="match status" value="1"/>
</dbReference>
<evidence type="ECO:0000256" key="6">
    <source>
        <dbReference type="ARBA" id="ARBA00022723"/>
    </source>
</evidence>
<evidence type="ECO:0000313" key="11">
    <source>
        <dbReference type="EMBL" id="AGH16737.1"/>
    </source>
</evidence>
<proteinExistence type="inferred from homology"/>
<evidence type="ECO:0000256" key="4">
    <source>
        <dbReference type="ARBA" id="ARBA00022490"/>
    </source>
</evidence>
<accession>A0ABM5NF43</accession>
<keyword evidence="5" id="KW-0819">tRNA processing</keyword>
<dbReference type="Gene3D" id="3.40.50.300">
    <property type="entry name" value="P-loop containing nucleotide triphosphate hydrolases"/>
    <property type="match status" value="1"/>
</dbReference>
<dbReference type="PANTHER" id="PTHR33540:SF2">
    <property type="entry name" value="TRNA THREONYLCARBAMOYLADENOSINE BIOSYNTHESIS PROTEIN TSAE"/>
    <property type="match status" value="1"/>
</dbReference>
<name>A0ABM5NF43_LIBAS</name>
<dbReference type="Proteomes" id="UP000011820">
    <property type="component" value="Chromosome"/>
</dbReference>
<comment type="subcellular location">
    <subcellularLocation>
        <location evidence="1">Cytoplasm</location>
    </subcellularLocation>
</comment>
<dbReference type="InterPro" id="IPR027417">
    <property type="entry name" value="P-loop_NTPase"/>
</dbReference>
<dbReference type="EMBL" id="CP004005">
    <property type="protein sequence ID" value="AGH16737.1"/>
    <property type="molecule type" value="Genomic_DNA"/>
</dbReference>
<keyword evidence="6" id="KW-0479">Metal-binding</keyword>
<dbReference type="RefSeq" id="WP_012778718.1">
    <property type="nucleotide sequence ID" value="NC_020549.1"/>
</dbReference>
<evidence type="ECO:0000313" key="12">
    <source>
        <dbReference type="Proteomes" id="UP000011820"/>
    </source>
</evidence>
<keyword evidence="7" id="KW-0547">Nucleotide-binding</keyword>
<dbReference type="SUPFAM" id="SSF52540">
    <property type="entry name" value="P-loop containing nucleoside triphosphate hydrolases"/>
    <property type="match status" value="1"/>
</dbReference>
<dbReference type="PANTHER" id="PTHR33540">
    <property type="entry name" value="TRNA THREONYLCARBAMOYLADENOSINE BIOSYNTHESIS PROTEIN TSAE"/>
    <property type="match status" value="1"/>
</dbReference>